<evidence type="ECO:0000256" key="2">
    <source>
        <dbReference type="ARBA" id="ARBA00022723"/>
    </source>
</evidence>
<dbReference type="SUPFAM" id="SSF50022">
    <property type="entry name" value="ISP domain"/>
    <property type="match status" value="1"/>
</dbReference>
<evidence type="ECO:0000256" key="1">
    <source>
        <dbReference type="ARBA" id="ARBA00022714"/>
    </source>
</evidence>
<sequence length="118" mass="13953">MKEIEINKYNWEVIYTSEERSIVDNLAEGKIIRCFIEDEWLCLTKYDDEIYAFKDKCPHAGASLFRSECKDGKVVCPIHRYGFDLKTGRGHGLYLENYPVILHDDKYWIGFKKNFLGF</sequence>
<comment type="cofactor">
    <cofactor evidence="5">
        <name>[2Fe-2S] cluster</name>
        <dbReference type="ChEBI" id="CHEBI:190135"/>
    </cofactor>
</comment>
<evidence type="ECO:0000313" key="8">
    <source>
        <dbReference type="EMBL" id="NBG66254.1"/>
    </source>
</evidence>
<dbReference type="PANTHER" id="PTHR21496">
    <property type="entry name" value="FERREDOXIN-RELATED"/>
    <property type="match status" value="1"/>
</dbReference>
<evidence type="ECO:0000259" key="7">
    <source>
        <dbReference type="PROSITE" id="PS51296"/>
    </source>
</evidence>
<dbReference type="PANTHER" id="PTHR21496:SF0">
    <property type="entry name" value="RIESKE DOMAIN-CONTAINING PROTEIN"/>
    <property type="match status" value="1"/>
</dbReference>
<dbReference type="GO" id="GO:0046872">
    <property type="term" value="F:metal ion binding"/>
    <property type="evidence" value="ECO:0007669"/>
    <property type="project" value="UniProtKB-KW"/>
</dbReference>
<keyword evidence="9" id="KW-1185">Reference proteome</keyword>
<keyword evidence="2" id="KW-0479">Metal-binding</keyword>
<dbReference type="Proteomes" id="UP000470771">
    <property type="component" value="Unassembled WGS sequence"/>
</dbReference>
<reference evidence="8 9" key="1">
    <citation type="submission" date="2019-12" db="EMBL/GenBank/DDBJ databases">
        <authorList>
            <person name="Zhao J."/>
        </authorList>
    </citation>
    <scope>NUCLEOTIDE SEQUENCE [LARGE SCALE GENOMIC DNA]</scope>
    <source>
        <strain evidence="8 9">S-15</strain>
    </source>
</reference>
<evidence type="ECO:0000256" key="4">
    <source>
        <dbReference type="ARBA" id="ARBA00023014"/>
    </source>
</evidence>
<organism evidence="8 9">
    <name type="scientific">Acidiluteibacter ferrifornacis</name>
    <dbReference type="NCBI Taxonomy" id="2692424"/>
    <lineage>
        <taxon>Bacteria</taxon>
        <taxon>Pseudomonadati</taxon>
        <taxon>Bacteroidota</taxon>
        <taxon>Flavobacteriia</taxon>
        <taxon>Flavobacteriales</taxon>
        <taxon>Cryomorphaceae</taxon>
        <taxon>Acidiluteibacter</taxon>
    </lineage>
</organism>
<keyword evidence="3" id="KW-0408">Iron</keyword>
<gene>
    <name evidence="8" type="ORF">GQN54_09010</name>
</gene>
<dbReference type="InterPro" id="IPR036922">
    <property type="entry name" value="Rieske_2Fe-2S_sf"/>
</dbReference>
<name>A0A6N9NK59_9FLAO</name>
<keyword evidence="1" id="KW-0001">2Fe-2S</keyword>
<dbReference type="AlphaFoldDB" id="A0A6N9NK59"/>
<evidence type="ECO:0000256" key="3">
    <source>
        <dbReference type="ARBA" id="ARBA00023004"/>
    </source>
</evidence>
<dbReference type="GO" id="GO:0051537">
    <property type="term" value="F:2 iron, 2 sulfur cluster binding"/>
    <property type="evidence" value="ECO:0007669"/>
    <property type="project" value="UniProtKB-KW"/>
</dbReference>
<dbReference type="RefSeq" id="WP_160633213.1">
    <property type="nucleotide sequence ID" value="NZ_WWNE01000007.1"/>
</dbReference>
<feature type="domain" description="Rieske" evidence="7">
    <location>
        <begin position="11"/>
        <end position="109"/>
    </location>
</feature>
<dbReference type="InterPro" id="IPR017941">
    <property type="entry name" value="Rieske_2Fe-2S"/>
</dbReference>
<proteinExistence type="inferred from homology"/>
<dbReference type="PROSITE" id="PS51296">
    <property type="entry name" value="RIESKE"/>
    <property type="match status" value="1"/>
</dbReference>
<dbReference type="EMBL" id="WWNE01000007">
    <property type="protein sequence ID" value="NBG66254.1"/>
    <property type="molecule type" value="Genomic_DNA"/>
</dbReference>
<dbReference type="Pfam" id="PF00355">
    <property type="entry name" value="Rieske"/>
    <property type="match status" value="1"/>
</dbReference>
<evidence type="ECO:0000256" key="6">
    <source>
        <dbReference type="ARBA" id="ARBA00038001"/>
    </source>
</evidence>
<accession>A0A6N9NK59</accession>
<comment type="similarity">
    <text evidence="6">Belongs to the bacterial ring-hydroxylating dioxygenase ferredoxin component family.</text>
</comment>
<evidence type="ECO:0000313" key="9">
    <source>
        <dbReference type="Proteomes" id="UP000470771"/>
    </source>
</evidence>
<evidence type="ECO:0000256" key="5">
    <source>
        <dbReference type="ARBA" id="ARBA00034078"/>
    </source>
</evidence>
<protein>
    <submittedName>
        <fullName evidence="8">Rieske 2Fe-2S domain-containing protein</fullName>
    </submittedName>
</protein>
<keyword evidence="4" id="KW-0411">Iron-sulfur</keyword>
<comment type="caution">
    <text evidence="8">The sequence shown here is derived from an EMBL/GenBank/DDBJ whole genome shotgun (WGS) entry which is preliminary data.</text>
</comment>
<dbReference type="Gene3D" id="2.102.10.10">
    <property type="entry name" value="Rieske [2Fe-2S] iron-sulphur domain"/>
    <property type="match status" value="1"/>
</dbReference>